<dbReference type="CDD" id="cd00086">
    <property type="entry name" value="homeodomain"/>
    <property type="match status" value="1"/>
</dbReference>
<keyword evidence="11" id="KW-1185">Reference proteome</keyword>
<evidence type="ECO:0000313" key="11">
    <source>
        <dbReference type="Proteomes" id="UP000639338"/>
    </source>
</evidence>
<dbReference type="InterPro" id="IPR050649">
    <property type="entry name" value="Paired_Homeobox_TFs"/>
</dbReference>
<evidence type="ECO:0000256" key="2">
    <source>
        <dbReference type="ARBA" id="ARBA00006503"/>
    </source>
</evidence>
<dbReference type="SUPFAM" id="SSF46689">
    <property type="entry name" value="Homeodomain-like"/>
    <property type="match status" value="1"/>
</dbReference>
<evidence type="ECO:0000256" key="3">
    <source>
        <dbReference type="ARBA" id="ARBA00023125"/>
    </source>
</evidence>
<dbReference type="GO" id="GO:0000977">
    <property type="term" value="F:RNA polymerase II transcription regulatory region sequence-specific DNA binding"/>
    <property type="evidence" value="ECO:0007669"/>
    <property type="project" value="TreeGrafter"/>
</dbReference>
<evidence type="ECO:0000256" key="5">
    <source>
        <dbReference type="ARBA" id="ARBA00023242"/>
    </source>
</evidence>
<dbReference type="PROSITE" id="PS50071">
    <property type="entry name" value="HOMEOBOX_2"/>
    <property type="match status" value="1"/>
</dbReference>
<dbReference type="FunFam" id="1.10.10.60:FF:000223">
    <property type="entry name" value="Goosecoid homeobox 2"/>
    <property type="match status" value="1"/>
</dbReference>
<evidence type="ECO:0000256" key="8">
    <source>
        <dbReference type="SAM" id="MobiDB-lite"/>
    </source>
</evidence>
<comment type="similarity">
    <text evidence="2">Belongs to the paired homeobox family. Bicoid subfamily.</text>
</comment>
<dbReference type="PANTHER" id="PTHR24329:SF516">
    <property type="entry name" value="HOMEOBOX PROTEIN GOOSECOID"/>
    <property type="match status" value="1"/>
</dbReference>
<dbReference type="InterPro" id="IPR001356">
    <property type="entry name" value="HD"/>
</dbReference>
<dbReference type="InterPro" id="IPR017970">
    <property type="entry name" value="Homeobox_CS"/>
</dbReference>
<feature type="region of interest" description="Disordered" evidence="8">
    <location>
        <begin position="124"/>
        <end position="171"/>
    </location>
</feature>
<proteinExistence type="inferred from homology"/>
<feature type="domain" description="Homeobox" evidence="9">
    <location>
        <begin position="243"/>
        <end position="303"/>
    </location>
</feature>
<accession>A0A834Y808</accession>
<keyword evidence="4 6" id="KW-0371">Homeobox</keyword>
<keyword evidence="5 6" id="KW-0539">Nucleus</keyword>
<keyword evidence="3 6" id="KW-0238">DNA-binding</keyword>
<dbReference type="AlphaFoldDB" id="A0A834Y808"/>
<evidence type="ECO:0000259" key="9">
    <source>
        <dbReference type="PROSITE" id="PS50071"/>
    </source>
</evidence>
<feature type="compositionally biased region" description="Polar residues" evidence="8">
    <location>
        <begin position="162"/>
        <end position="171"/>
    </location>
</feature>
<organism evidence="10 11">
    <name type="scientific">Aphidius gifuensis</name>
    <name type="common">Parasitoid wasp</name>
    <dbReference type="NCBI Taxonomy" id="684658"/>
    <lineage>
        <taxon>Eukaryota</taxon>
        <taxon>Metazoa</taxon>
        <taxon>Ecdysozoa</taxon>
        <taxon>Arthropoda</taxon>
        <taxon>Hexapoda</taxon>
        <taxon>Insecta</taxon>
        <taxon>Pterygota</taxon>
        <taxon>Neoptera</taxon>
        <taxon>Endopterygota</taxon>
        <taxon>Hymenoptera</taxon>
        <taxon>Apocrita</taxon>
        <taxon>Ichneumonoidea</taxon>
        <taxon>Braconidae</taxon>
        <taxon>Aphidiinae</taxon>
        <taxon>Aphidius</taxon>
    </lineage>
</organism>
<dbReference type="PROSITE" id="PS00027">
    <property type="entry name" value="HOMEOBOX_1"/>
    <property type="match status" value="1"/>
</dbReference>
<dbReference type="EMBL" id="JACMRX010000001">
    <property type="protein sequence ID" value="KAF7998206.1"/>
    <property type="molecule type" value="Genomic_DNA"/>
</dbReference>
<feature type="region of interest" description="Disordered" evidence="8">
    <location>
        <begin position="1"/>
        <end position="25"/>
    </location>
</feature>
<name>A0A834Y808_APHGI</name>
<dbReference type="GO" id="GO:0000981">
    <property type="term" value="F:DNA-binding transcription factor activity, RNA polymerase II-specific"/>
    <property type="evidence" value="ECO:0007669"/>
    <property type="project" value="InterPro"/>
</dbReference>
<evidence type="ECO:0000313" key="10">
    <source>
        <dbReference type="EMBL" id="KAF7998206.1"/>
    </source>
</evidence>
<sequence length="360" mass="40481">MVESTYAGDSPRSRSPMTEPSSPLQDSQILSINHNSIHHHNNHRYLYSYSPDIIQQKLRIIDSNVRDNIDIRERGYLKNKSPLSPSNDTRINNRHTIVTRPNSSGAMSSPASLFTIDSILAPRPVNNTTNTTNNHTNNNNSSNNVSLSTATSTTNSINQSNASETVGSPQRTTTIHPLQQQLHHLAFTPADFLAAAYPGLYSGGYVAAMAAAGVSLHGQPAFYHATHPYQMNPNGPGVGPMTKRKRRHRTIFTEEQLEQLEATFDKTHYPDVLLREQLALQVDLKEERIEVWFKNRRAKWRKQKREEQERLRKLQLEQRQRSDDSGGSNVPPVSIRFGGNLNLNGHQHDHDTDSSDLEVA</sequence>
<dbReference type="InterPro" id="IPR009057">
    <property type="entry name" value="Homeodomain-like_sf"/>
</dbReference>
<evidence type="ECO:0000256" key="6">
    <source>
        <dbReference type="PROSITE-ProRule" id="PRU00108"/>
    </source>
</evidence>
<gene>
    <name evidence="10" type="ORF">HCN44_009604</name>
</gene>
<dbReference type="Pfam" id="PF00046">
    <property type="entry name" value="Homeodomain"/>
    <property type="match status" value="1"/>
</dbReference>
<comment type="subcellular location">
    <subcellularLocation>
        <location evidence="1 6 7">Nucleus</location>
    </subcellularLocation>
</comment>
<dbReference type="Proteomes" id="UP000639338">
    <property type="component" value="Unassembled WGS sequence"/>
</dbReference>
<feature type="compositionally biased region" description="Low complexity" evidence="8">
    <location>
        <begin position="126"/>
        <end position="161"/>
    </location>
</feature>
<feature type="compositionally biased region" description="Basic and acidic residues" evidence="8">
    <location>
        <begin position="315"/>
        <end position="324"/>
    </location>
</feature>
<feature type="region of interest" description="Disordered" evidence="8">
    <location>
        <begin position="315"/>
        <end position="360"/>
    </location>
</feature>
<dbReference type="OrthoDB" id="6159439at2759"/>
<evidence type="ECO:0000256" key="1">
    <source>
        <dbReference type="ARBA" id="ARBA00004123"/>
    </source>
</evidence>
<reference evidence="10 11" key="1">
    <citation type="submission" date="2020-08" db="EMBL/GenBank/DDBJ databases">
        <title>Aphidius gifuensis genome sequencing and assembly.</title>
        <authorList>
            <person name="Du Z."/>
        </authorList>
    </citation>
    <scope>NUCLEOTIDE SEQUENCE [LARGE SCALE GENOMIC DNA]</scope>
    <source>
        <strain evidence="10">YNYX2018</strain>
        <tissue evidence="10">Adults</tissue>
    </source>
</reference>
<feature type="DNA-binding region" description="Homeobox" evidence="6">
    <location>
        <begin position="245"/>
        <end position="304"/>
    </location>
</feature>
<evidence type="ECO:0000256" key="7">
    <source>
        <dbReference type="RuleBase" id="RU000682"/>
    </source>
</evidence>
<dbReference type="SMART" id="SM00389">
    <property type="entry name" value="HOX"/>
    <property type="match status" value="1"/>
</dbReference>
<evidence type="ECO:0000256" key="4">
    <source>
        <dbReference type="ARBA" id="ARBA00023155"/>
    </source>
</evidence>
<dbReference type="GO" id="GO:0005634">
    <property type="term" value="C:nucleus"/>
    <property type="evidence" value="ECO:0007669"/>
    <property type="project" value="UniProtKB-SubCell"/>
</dbReference>
<dbReference type="Gene3D" id="1.10.10.60">
    <property type="entry name" value="Homeodomain-like"/>
    <property type="match status" value="1"/>
</dbReference>
<dbReference type="PANTHER" id="PTHR24329">
    <property type="entry name" value="HOMEOBOX PROTEIN ARISTALESS"/>
    <property type="match status" value="1"/>
</dbReference>
<feature type="compositionally biased region" description="Polar residues" evidence="8">
    <location>
        <begin position="13"/>
        <end position="25"/>
    </location>
</feature>
<protein>
    <recommendedName>
        <fullName evidence="9">Homeobox domain-containing protein</fullName>
    </recommendedName>
</protein>
<comment type="caution">
    <text evidence="10">The sequence shown here is derived from an EMBL/GenBank/DDBJ whole genome shotgun (WGS) entry which is preliminary data.</text>
</comment>